<feature type="transmembrane region" description="Helical" evidence="7">
    <location>
        <begin position="463"/>
        <end position="489"/>
    </location>
</feature>
<feature type="transmembrane region" description="Helical" evidence="7">
    <location>
        <begin position="531"/>
        <end position="553"/>
    </location>
</feature>
<feature type="compositionally biased region" description="Polar residues" evidence="6">
    <location>
        <begin position="11"/>
        <end position="20"/>
    </location>
</feature>
<name>A0A6A6S4W2_9PLEO</name>
<feature type="compositionally biased region" description="Basic and acidic residues" evidence="6">
    <location>
        <begin position="39"/>
        <end position="78"/>
    </location>
</feature>
<dbReference type="GO" id="GO:0022857">
    <property type="term" value="F:transmembrane transporter activity"/>
    <property type="evidence" value="ECO:0007669"/>
    <property type="project" value="InterPro"/>
</dbReference>
<evidence type="ECO:0000256" key="7">
    <source>
        <dbReference type="SAM" id="Phobius"/>
    </source>
</evidence>
<dbReference type="Proteomes" id="UP000799753">
    <property type="component" value="Unassembled WGS sequence"/>
</dbReference>
<dbReference type="Gene3D" id="1.20.1250.20">
    <property type="entry name" value="MFS general substrate transporter like domains"/>
    <property type="match status" value="1"/>
</dbReference>
<evidence type="ECO:0000256" key="1">
    <source>
        <dbReference type="ARBA" id="ARBA00004141"/>
    </source>
</evidence>
<feature type="transmembrane region" description="Helical" evidence="7">
    <location>
        <begin position="221"/>
        <end position="244"/>
    </location>
</feature>
<dbReference type="OrthoDB" id="5141738at2759"/>
<feature type="transmembrane region" description="Helical" evidence="7">
    <location>
        <begin position="125"/>
        <end position="150"/>
    </location>
</feature>
<feature type="domain" description="Major facilitator superfamily (MFS) profile" evidence="8">
    <location>
        <begin position="127"/>
        <end position="557"/>
    </location>
</feature>
<evidence type="ECO:0000256" key="6">
    <source>
        <dbReference type="SAM" id="MobiDB-lite"/>
    </source>
</evidence>
<evidence type="ECO:0000256" key="5">
    <source>
        <dbReference type="ARBA" id="ARBA00023136"/>
    </source>
</evidence>
<dbReference type="InterPro" id="IPR020846">
    <property type="entry name" value="MFS_dom"/>
</dbReference>
<dbReference type="InterPro" id="IPR011701">
    <property type="entry name" value="MFS"/>
</dbReference>
<keyword evidence="10" id="KW-1185">Reference proteome</keyword>
<keyword evidence="3 7" id="KW-0812">Transmembrane</keyword>
<feature type="region of interest" description="Disordered" evidence="6">
    <location>
        <begin position="578"/>
        <end position="608"/>
    </location>
</feature>
<feature type="transmembrane region" description="Helical" evidence="7">
    <location>
        <begin position="256"/>
        <end position="278"/>
    </location>
</feature>
<proteinExistence type="inferred from homology"/>
<feature type="compositionally biased region" description="Basic and acidic residues" evidence="6">
    <location>
        <begin position="1"/>
        <end position="10"/>
    </location>
</feature>
<dbReference type="CDD" id="cd17323">
    <property type="entry name" value="MFS_Tpo1_MDR_like"/>
    <property type="match status" value="1"/>
</dbReference>
<comment type="subcellular location">
    <subcellularLocation>
        <location evidence="1">Membrane</location>
        <topology evidence="1">Multi-pass membrane protein</topology>
    </subcellularLocation>
</comment>
<accession>A0A6A6S4W2</accession>
<organism evidence="9 10">
    <name type="scientific">Massarina eburnea CBS 473.64</name>
    <dbReference type="NCBI Taxonomy" id="1395130"/>
    <lineage>
        <taxon>Eukaryota</taxon>
        <taxon>Fungi</taxon>
        <taxon>Dikarya</taxon>
        <taxon>Ascomycota</taxon>
        <taxon>Pezizomycotina</taxon>
        <taxon>Dothideomycetes</taxon>
        <taxon>Pleosporomycetidae</taxon>
        <taxon>Pleosporales</taxon>
        <taxon>Massarineae</taxon>
        <taxon>Massarinaceae</taxon>
        <taxon>Massarina</taxon>
    </lineage>
</organism>
<feature type="transmembrane region" description="Helical" evidence="7">
    <location>
        <begin position="357"/>
        <end position="376"/>
    </location>
</feature>
<keyword evidence="5 7" id="KW-0472">Membrane</keyword>
<feature type="transmembrane region" description="Helical" evidence="7">
    <location>
        <begin position="284"/>
        <end position="301"/>
    </location>
</feature>
<evidence type="ECO:0000313" key="9">
    <source>
        <dbReference type="EMBL" id="KAF2642151.1"/>
    </source>
</evidence>
<feature type="transmembrane region" description="Helical" evidence="7">
    <location>
        <begin position="496"/>
        <end position="519"/>
    </location>
</feature>
<evidence type="ECO:0000256" key="2">
    <source>
        <dbReference type="ARBA" id="ARBA00008335"/>
    </source>
</evidence>
<dbReference type="PANTHER" id="PTHR23502:SF74">
    <property type="entry name" value="MAJOR FACILITATOR SUPERFAMILY (MFS) PROFILE DOMAIN-CONTAINING PROTEIN"/>
    <property type="match status" value="1"/>
</dbReference>
<feature type="region of interest" description="Disordered" evidence="6">
    <location>
        <begin position="1"/>
        <end position="103"/>
    </location>
</feature>
<comment type="similarity">
    <text evidence="2">Belongs to the major facilitator superfamily.</text>
</comment>
<evidence type="ECO:0000313" key="10">
    <source>
        <dbReference type="Proteomes" id="UP000799753"/>
    </source>
</evidence>
<feature type="transmembrane region" description="Helical" evidence="7">
    <location>
        <begin position="194"/>
        <end position="215"/>
    </location>
</feature>
<protein>
    <submittedName>
        <fullName evidence="9">MFS general substrate transporter</fullName>
    </submittedName>
</protein>
<sequence>MADAELERTWSRNSRMNSNPGLEAQSMPISLMRSVTPRSIREQTQRREHVPPIKIRDFDSPAGSSREDEERDPEKGGDDDAVEEVASPRLSPQQTCSTDGPRRTMVRFEEGDVENPDNWPQWKKLYALFVAIMSVMNSTMSSSLAAGATIPLSQHFNITSEAQLLLPTSIYLVGYVGGPLIWGPISESYGRKWTMIAAFAVFSIFSITSAVAPTFSALVVFRFLVGIGGSCAISVVGGICADVYHDPVSRGRSMAIFMAATTFGPILGPPISGFISVVSWQWCFWVVAIFAGACWPLFFFYPETYGPTILKHRAQRLRKETGDEDIVAPIELEKTDVGHVVTVVLTRPLRMIWSEPLVLFTCLYVSYAYAIFYIYFQSYPLIFTNIYGFNAGLTGLTFLPIGVGAVISAAIYLSWDYILVRAKTLDKPWSRNEEMRRLPLACIAGPFFVISSFWLGWTSRPDIHWIVPCLAGILFGMGYLCLFMALLNYLVDAYEVFAASAMAAAGLSRSCFGAVLPFAAKPMYRSLGVAWATSLLGFFSLALCVVPFVFLRYGGTMRRKSRFCQYLAMKKREEVELREKEKRRAERRERREKARVGRRGSDGEKEDV</sequence>
<feature type="transmembrane region" description="Helical" evidence="7">
    <location>
        <begin position="438"/>
        <end position="457"/>
    </location>
</feature>
<feature type="transmembrane region" description="Helical" evidence="7">
    <location>
        <begin position="396"/>
        <end position="418"/>
    </location>
</feature>
<keyword evidence="4 7" id="KW-1133">Transmembrane helix</keyword>
<dbReference type="PANTHER" id="PTHR23502">
    <property type="entry name" value="MAJOR FACILITATOR SUPERFAMILY"/>
    <property type="match status" value="1"/>
</dbReference>
<feature type="transmembrane region" description="Helical" evidence="7">
    <location>
        <begin position="162"/>
        <end position="182"/>
    </location>
</feature>
<reference evidence="9" key="1">
    <citation type="journal article" date="2020" name="Stud. Mycol.">
        <title>101 Dothideomycetes genomes: a test case for predicting lifestyles and emergence of pathogens.</title>
        <authorList>
            <person name="Haridas S."/>
            <person name="Albert R."/>
            <person name="Binder M."/>
            <person name="Bloem J."/>
            <person name="Labutti K."/>
            <person name="Salamov A."/>
            <person name="Andreopoulos B."/>
            <person name="Baker S."/>
            <person name="Barry K."/>
            <person name="Bills G."/>
            <person name="Bluhm B."/>
            <person name="Cannon C."/>
            <person name="Castanera R."/>
            <person name="Culley D."/>
            <person name="Daum C."/>
            <person name="Ezra D."/>
            <person name="Gonzalez J."/>
            <person name="Henrissat B."/>
            <person name="Kuo A."/>
            <person name="Liang C."/>
            <person name="Lipzen A."/>
            <person name="Lutzoni F."/>
            <person name="Magnuson J."/>
            <person name="Mondo S."/>
            <person name="Nolan M."/>
            <person name="Ohm R."/>
            <person name="Pangilinan J."/>
            <person name="Park H.-J."/>
            <person name="Ramirez L."/>
            <person name="Alfaro M."/>
            <person name="Sun H."/>
            <person name="Tritt A."/>
            <person name="Yoshinaga Y."/>
            <person name="Zwiers L.-H."/>
            <person name="Turgeon B."/>
            <person name="Goodwin S."/>
            <person name="Spatafora J."/>
            <person name="Crous P."/>
            <person name="Grigoriev I."/>
        </authorList>
    </citation>
    <scope>NUCLEOTIDE SEQUENCE</scope>
    <source>
        <strain evidence="9">CBS 473.64</strain>
    </source>
</reference>
<dbReference type="InterPro" id="IPR036259">
    <property type="entry name" value="MFS_trans_sf"/>
</dbReference>
<dbReference type="SUPFAM" id="SSF103473">
    <property type="entry name" value="MFS general substrate transporter"/>
    <property type="match status" value="1"/>
</dbReference>
<dbReference type="GO" id="GO:0005886">
    <property type="term" value="C:plasma membrane"/>
    <property type="evidence" value="ECO:0007669"/>
    <property type="project" value="TreeGrafter"/>
</dbReference>
<evidence type="ECO:0000259" key="8">
    <source>
        <dbReference type="PROSITE" id="PS50850"/>
    </source>
</evidence>
<dbReference type="FunFam" id="1.20.1250.20:FF:000082">
    <property type="entry name" value="MFS multidrug transporter, putative"/>
    <property type="match status" value="1"/>
</dbReference>
<gene>
    <name evidence="9" type="ORF">P280DRAFT_449649</name>
</gene>
<dbReference type="PROSITE" id="PS50850">
    <property type="entry name" value="MFS"/>
    <property type="match status" value="1"/>
</dbReference>
<evidence type="ECO:0000256" key="4">
    <source>
        <dbReference type="ARBA" id="ARBA00022989"/>
    </source>
</evidence>
<dbReference type="Pfam" id="PF07690">
    <property type="entry name" value="MFS_1"/>
    <property type="match status" value="1"/>
</dbReference>
<dbReference type="EMBL" id="MU006782">
    <property type="protein sequence ID" value="KAF2642151.1"/>
    <property type="molecule type" value="Genomic_DNA"/>
</dbReference>
<evidence type="ECO:0000256" key="3">
    <source>
        <dbReference type="ARBA" id="ARBA00022692"/>
    </source>
</evidence>
<dbReference type="AlphaFoldDB" id="A0A6A6S4W2"/>